<sequence>MMLESRRLTENLNVTDGVLFFYDEGCAHCVTQQRAVETVTAQLAGALPVYQINVRRQPQVTRTWGVTSTPTLILAQAGQAVATYTHDLDAAQLRTVIHYYFGGIKMAEKKSESTETLHMVTGGSALSTGVCGPDGCEIDWNQAATKPTTQKKQAAHDHD</sequence>
<dbReference type="SUPFAM" id="SSF52833">
    <property type="entry name" value="Thioredoxin-like"/>
    <property type="match status" value="1"/>
</dbReference>
<protein>
    <recommendedName>
        <fullName evidence="1">Thioredoxin domain-containing protein</fullName>
    </recommendedName>
</protein>
<dbReference type="Gene3D" id="3.40.30.10">
    <property type="entry name" value="Glutaredoxin"/>
    <property type="match status" value="1"/>
</dbReference>
<comment type="caution">
    <text evidence="2">The sequence shown here is derived from an EMBL/GenBank/DDBJ whole genome shotgun (WGS) entry which is preliminary data.</text>
</comment>
<organism evidence="2 3">
    <name type="scientific">Levilactobacillus namurensis DSM 19117</name>
    <dbReference type="NCBI Taxonomy" id="1423773"/>
    <lineage>
        <taxon>Bacteria</taxon>
        <taxon>Bacillati</taxon>
        <taxon>Bacillota</taxon>
        <taxon>Bacilli</taxon>
        <taxon>Lactobacillales</taxon>
        <taxon>Lactobacillaceae</taxon>
        <taxon>Levilactobacillus</taxon>
    </lineage>
</organism>
<gene>
    <name evidence="2" type="ORF">FD30_GL000218</name>
</gene>
<dbReference type="CDD" id="cd02947">
    <property type="entry name" value="TRX_family"/>
    <property type="match status" value="1"/>
</dbReference>
<evidence type="ECO:0000313" key="3">
    <source>
        <dbReference type="Proteomes" id="UP000051162"/>
    </source>
</evidence>
<feature type="domain" description="Thioredoxin" evidence="1">
    <location>
        <begin position="17"/>
        <end position="97"/>
    </location>
</feature>
<dbReference type="Pfam" id="PF00085">
    <property type="entry name" value="Thioredoxin"/>
    <property type="match status" value="1"/>
</dbReference>
<dbReference type="InterPro" id="IPR036249">
    <property type="entry name" value="Thioredoxin-like_sf"/>
</dbReference>
<evidence type="ECO:0000313" key="2">
    <source>
        <dbReference type="EMBL" id="KRK77300.1"/>
    </source>
</evidence>
<reference evidence="2 3" key="1">
    <citation type="journal article" date="2015" name="Genome Announc.">
        <title>Expanding the biotechnology potential of lactobacilli through comparative genomics of 213 strains and associated genera.</title>
        <authorList>
            <person name="Sun Z."/>
            <person name="Harris H.M."/>
            <person name="McCann A."/>
            <person name="Guo C."/>
            <person name="Argimon S."/>
            <person name="Zhang W."/>
            <person name="Yang X."/>
            <person name="Jeffery I.B."/>
            <person name="Cooney J.C."/>
            <person name="Kagawa T.F."/>
            <person name="Liu W."/>
            <person name="Song Y."/>
            <person name="Salvetti E."/>
            <person name="Wrobel A."/>
            <person name="Rasinkangas P."/>
            <person name="Parkhill J."/>
            <person name="Rea M.C."/>
            <person name="O'Sullivan O."/>
            <person name="Ritari J."/>
            <person name="Douillard F.P."/>
            <person name="Paul Ross R."/>
            <person name="Yang R."/>
            <person name="Briner A.E."/>
            <person name="Felis G.E."/>
            <person name="de Vos W.M."/>
            <person name="Barrangou R."/>
            <person name="Klaenhammer T.R."/>
            <person name="Caufield P.W."/>
            <person name="Cui Y."/>
            <person name="Zhang H."/>
            <person name="O'Toole P.W."/>
        </authorList>
    </citation>
    <scope>NUCLEOTIDE SEQUENCE [LARGE SCALE GENOMIC DNA]</scope>
    <source>
        <strain evidence="2 3">DSM 19117</strain>
    </source>
</reference>
<accession>A0A0R1K9V7</accession>
<evidence type="ECO:0000259" key="1">
    <source>
        <dbReference type="Pfam" id="PF00085"/>
    </source>
</evidence>
<proteinExistence type="predicted"/>
<dbReference type="PATRIC" id="fig|1423773.3.peg.220"/>
<dbReference type="Proteomes" id="UP000051162">
    <property type="component" value="Unassembled WGS sequence"/>
</dbReference>
<keyword evidence="3" id="KW-1185">Reference proteome</keyword>
<name>A0A0R1K9V7_9LACO</name>
<dbReference type="InterPro" id="IPR013766">
    <property type="entry name" value="Thioredoxin_domain"/>
</dbReference>
<dbReference type="EMBL" id="AZDT01000008">
    <property type="protein sequence ID" value="KRK77300.1"/>
    <property type="molecule type" value="Genomic_DNA"/>
</dbReference>
<dbReference type="AlphaFoldDB" id="A0A0R1K9V7"/>
<dbReference type="STRING" id="1423773.FD30_GL000218"/>